<organism evidence="1 2">
    <name type="scientific">Flagellimonas allohymeniacidonis</name>
    <dbReference type="NCBI Taxonomy" id="2517819"/>
    <lineage>
        <taxon>Bacteria</taxon>
        <taxon>Pseudomonadati</taxon>
        <taxon>Bacteroidota</taxon>
        <taxon>Flavobacteriia</taxon>
        <taxon>Flavobacteriales</taxon>
        <taxon>Flavobacteriaceae</taxon>
        <taxon>Flagellimonas</taxon>
    </lineage>
</organism>
<dbReference type="OrthoDB" id="1427011at2"/>
<gene>
    <name evidence="1" type="ORF">EW142_03555</name>
</gene>
<dbReference type="EMBL" id="SGIU01000001">
    <property type="protein sequence ID" value="TAI48886.1"/>
    <property type="molecule type" value="Genomic_DNA"/>
</dbReference>
<reference evidence="1 2" key="1">
    <citation type="submission" date="2019-02" db="EMBL/GenBank/DDBJ databases">
        <title>Draft genome sequence of Muricauda sp. 176CP4-71.</title>
        <authorList>
            <person name="Park J.-S."/>
        </authorList>
    </citation>
    <scope>NUCLEOTIDE SEQUENCE [LARGE SCALE GENOMIC DNA]</scope>
    <source>
        <strain evidence="1 2">176CP4-71</strain>
    </source>
</reference>
<evidence type="ECO:0000313" key="1">
    <source>
        <dbReference type="EMBL" id="TAI48886.1"/>
    </source>
</evidence>
<comment type="caution">
    <text evidence="1">The sequence shown here is derived from an EMBL/GenBank/DDBJ whole genome shotgun (WGS) entry which is preliminary data.</text>
</comment>
<keyword evidence="2" id="KW-1185">Reference proteome</keyword>
<dbReference type="AlphaFoldDB" id="A0A4Q8QKW6"/>
<evidence type="ECO:0000313" key="2">
    <source>
        <dbReference type="Proteomes" id="UP000291981"/>
    </source>
</evidence>
<accession>A0A4Q8QKW6</accession>
<name>A0A4Q8QKW6_9FLAO</name>
<dbReference type="RefSeq" id="WP_130609742.1">
    <property type="nucleotide sequence ID" value="NZ_SGIU01000001.1"/>
</dbReference>
<dbReference type="Proteomes" id="UP000291981">
    <property type="component" value="Unassembled WGS sequence"/>
</dbReference>
<proteinExistence type="predicted"/>
<sequence>MEKDFGLFPNENDSLAVELKFAEYNNWRELLERTERIVCNDSLPKITIENDSLIKRVYFKNPCWEEVICVLTKQRNIIQIHNDTISKYDQLLYPLDSLGSVLRRDFENNGKVPSLSETSEKLMFAISYDNDWIERLPVTLKRLTKEYEKVTDSIVLKVWLNEKLETPPPPPPPDSLE</sequence>
<protein>
    <submittedName>
        <fullName evidence="1">Uncharacterized protein</fullName>
    </submittedName>
</protein>